<dbReference type="GO" id="GO:0006412">
    <property type="term" value="P:translation"/>
    <property type="evidence" value="ECO:0007669"/>
    <property type="project" value="InterPro"/>
</dbReference>
<comment type="caution">
    <text evidence="8">The sequence shown here is derived from an EMBL/GenBank/DDBJ whole genome shotgun (WGS) entry which is preliminary data.</text>
</comment>
<name>A0A7J7IDF1_9RHOD</name>
<dbReference type="NCBIfam" id="TIGR00061">
    <property type="entry name" value="L21"/>
    <property type="match status" value="1"/>
</dbReference>
<keyword evidence="9" id="KW-1185">Reference proteome</keyword>
<organism evidence="8 9">
    <name type="scientific">Cyanidiococcus yangmingshanensis</name>
    <dbReference type="NCBI Taxonomy" id="2690220"/>
    <lineage>
        <taxon>Eukaryota</taxon>
        <taxon>Rhodophyta</taxon>
        <taxon>Bangiophyceae</taxon>
        <taxon>Cyanidiales</taxon>
        <taxon>Cyanidiaceae</taxon>
        <taxon>Cyanidiococcus</taxon>
    </lineage>
</organism>
<proteinExistence type="inferred from homology"/>
<evidence type="ECO:0000256" key="4">
    <source>
        <dbReference type="ARBA" id="ARBA00022980"/>
    </source>
</evidence>
<evidence type="ECO:0000256" key="7">
    <source>
        <dbReference type="ARBA" id="ARBA00044129"/>
    </source>
</evidence>
<dbReference type="PANTHER" id="PTHR21349">
    <property type="entry name" value="50S RIBOSOMAL PROTEIN L21"/>
    <property type="match status" value="1"/>
</dbReference>
<gene>
    <name evidence="8" type="primary">MRPL21</name>
    <name evidence="8" type="ORF">F1559_003119</name>
</gene>
<dbReference type="HAMAP" id="MF_01363">
    <property type="entry name" value="Ribosomal_bL21"/>
    <property type="match status" value="1"/>
</dbReference>
<evidence type="ECO:0000313" key="8">
    <source>
        <dbReference type="EMBL" id="KAF6001115.1"/>
    </source>
</evidence>
<dbReference type="GO" id="GO:0003735">
    <property type="term" value="F:structural constituent of ribosome"/>
    <property type="evidence" value="ECO:0007669"/>
    <property type="project" value="InterPro"/>
</dbReference>
<evidence type="ECO:0000313" key="9">
    <source>
        <dbReference type="Proteomes" id="UP000530660"/>
    </source>
</evidence>
<dbReference type="InterPro" id="IPR028909">
    <property type="entry name" value="bL21-like"/>
</dbReference>
<keyword evidence="2" id="KW-0699">rRNA-binding</keyword>
<dbReference type="Proteomes" id="UP000530660">
    <property type="component" value="Unassembled WGS sequence"/>
</dbReference>
<dbReference type="InterPro" id="IPR018258">
    <property type="entry name" value="Ribosomal_bL21_CS"/>
</dbReference>
<dbReference type="EMBL" id="VWRR01000016">
    <property type="protein sequence ID" value="KAF6001115.1"/>
    <property type="molecule type" value="Genomic_DNA"/>
</dbReference>
<dbReference type="OrthoDB" id="5994at2759"/>
<keyword evidence="3" id="KW-0694">RNA-binding</keyword>
<dbReference type="PROSITE" id="PS01169">
    <property type="entry name" value="RIBOSOMAL_L21"/>
    <property type="match status" value="1"/>
</dbReference>
<dbReference type="InterPro" id="IPR036164">
    <property type="entry name" value="bL21-like_sf"/>
</dbReference>
<dbReference type="GO" id="GO:0005762">
    <property type="term" value="C:mitochondrial large ribosomal subunit"/>
    <property type="evidence" value="ECO:0007669"/>
    <property type="project" value="TreeGrafter"/>
</dbReference>
<protein>
    <recommendedName>
        <fullName evidence="7">Large ribosomal subunit protein bL21m</fullName>
    </recommendedName>
    <alternativeName>
        <fullName evidence="6">50S ribosomal protein L21, chloroplastic</fullName>
    </alternativeName>
</protein>
<evidence type="ECO:0000256" key="5">
    <source>
        <dbReference type="ARBA" id="ARBA00023274"/>
    </source>
</evidence>
<accession>A0A7J7IDF1</accession>
<evidence type="ECO:0000256" key="2">
    <source>
        <dbReference type="ARBA" id="ARBA00022730"/>
    </source>
</evidence>
<keyword evidence="4 8" id="KW-0689">Ribosomal protein</keyword>
<dbReference type="InterPro" id="IPR001787">
    <property type="entry name" value="Ribosomal_bL21"/>
</dbReference>
<reference evidence="8 9" key="1">
    <citation type="journal article" date="2020" name="J. Phycol.">
        <title>Comparative genome analysis reveals Cyanidiococcus gen. nov., a new extremophilic red algal genus sister to Cyanidioschyzon (Cyanidioschyzonaceae, Rhodophyta).</title>
        <authorList>
            <person name="Liu S.-L."/>
            <person name="Chiang Y.-R."/>
            <person name="Yoon H.S."/>
            <person name="Fu H.-Y."/>
        </authorList>
    </citation>
    <scope>NUCLEOTIDE SEQUENCE [LARGE SCALE GENOMIC DNA]</scope>
    <source>
        <strain evidence="8 9">THAL066</strain>
    </source>
</reference>
<dbReference type="SUPFAM" id="SSF141091">
    <property type="entry name" value="L21p-like"/>
    <property type="match status" value="1"/>
</dbReference>
<keyword evidence="5" id="KW-0687">Ribonucleoprotein</keyword>
<dbReference type="GO" id="GO:0019843">
    <property type="term" value="F:rRNA binding"/>
    <property type="evidence" value="ECO:0007669"/>
    <property type="project" value="UniProtKB-KW"/>
</dbReference>
<dbReference type="AlphaFoldDB" id="A0A7J7IDF1"/>
<evidence type="ECO:0000256" key="3">
    <source>
        <dbReference type="ARBA" id="ARBA00022884"/>
    </source>
</evidence>
<comment type="similarity">
    <text evidence="1">Belongs to the bacterial ribosomal protein bL21 family.</text>
</comment>
<dbReference type="Pfam" id="PF00829">
    <property type="entry name" value="Ribosomal_L21p"/>
    <property type="match status" value="1"/>
</dbReference>
<sequence>MGWLSLTFRSFAGAARRFGSQRESLRRSLTFKASESGPDSIEASKGTPVNELTGALGYSYYVINRKLDENKAALPAIFIKHPSGADQSAAVDKKRDPLVDGRGSGWFAVIARGPKQYKVTVGDIVYLDRLEGEVSHEVRFPEVLALGSVDWSVIGRPYVPGAEAVATIEEQSLSQKIYIYKKKRRKGYERLLGHRQPYTRVHITEIRWQVPEDNELEPLLFEHVA</sequence>
<evidence type="ECO:0000256" key="6">
    <source>
        <dbReference type="ARBA" id="ARBA00035397"/>
    </source>
</evidence>
<dbReference type="PANTHER" id="PTHR21349:SF0">
    <property type="entry name" value="LARGE RIBOSOMAL SUBUNIT PROTEIN BL21M"/>
    <property type="match status" value="1"/>
</dbReference>
<evidence type="ECO:0000256" key="1">
    <source>
        <dbReference type="ARBA" id="ARBA00008563"/>
    </source>
</evidence>